<name>A0ABN7SSI7_OIKDI</name>
<dbReference type="EMBL" id="OU015566">
    <property type="protein sequence ID" value="CAG5104526.1"/>
    <property type="molecule type" value="Genomic_DNA"/>
</dbReference>
<feature type="compositionally biased region" description="Acidic residues" evidence="1">
    <location>
        <begin position="88"/>
        <end position="99"/>
    </location>
</feature>
<proteinExistence type="predicted"/>
<accession>A0ABN7SSI7</accession>
<gene>
    <name evidence="2" type="ORF">OKIOD_LOCUS10069</name>
</gene>
<protein>
    <submittedName>
        <fullName evidence="2">Oidioi.mRNA.OKI2018_I69.chr1.g1304.t1.cds</fullName>
    </submittedName>
</protein>
<keyword evidence="3" id="KW-1185">Reference proteome</keyword>
<evidence type="ECO:0000313" key="3">
    <source>
        <dbReference type="Proteomes" id="UP001158576"/>
    </source>
</evidence>
<organism evidence="2 3">
    <name type="scientific">Oikopleura dioica</name>
    <name type="common">Tunicate</name>
    <dbReference type="NCBI Taxonomy" id="34765"/>
    <lineage>
        <taxon>Eukaryota</taxon>
        <taxon>Metazoa</taxon>
        <taxon>Chordata</taxon>
        <taxon>Tunicata</taxon>
        <taxon>Appendicularia</taxon>
        <taxon>Copelata</taxon>
        <taxon>Oikopleuridae</taxon>
        <taxon>Oikopleura</taxon>
    </lineage>
</organism>
<sequence length="120" mass="14006">MVHYCRKKCTDNDCEDCLAGAHFMSRRITKSLMIGETRCFCKQGYINRSCGQLNRAILPSFPAFPSFYLPRLFDDEEEEERFSGRGQEDEEDEEVEESDFSSSEKLSIVLNKLQKIRQMD</sequence>
<evidence type="ECO:0000256" key="1">
    <source>
        <dbReference type="SAM" id="MobiDB-lite"/>
    </source>
</evidence>
<reference evidence="2 3" key="1">
    <citation type="submission" date="2021-04" db="EMBL/GenBank/DDBJ databases">
        <authorList>
            <person name="Bliznina A."/>
        </authorList>
    </citation>
    <scope>NUCLEOTIDE SEQUENCE [LARGE SCALE GENOMIC DNA]</scope>
</reference>
<feature type="region of interest" description="Disordered" evidence="1">
    <location>
        <begin position="77"/>
        <end position="103"/>
    </location>
</feature>
<evidence type="ECO:0000313" key="2">
    <source>
        <dbReference type="EMBL" id="CAG5104526.1"/>
    </source>
</evidence>
<dbReference type="Proteomes" id="UP001158576">
    <property type="component" value="Chromosome 1"/>
</dbReference>